<dbReference type="GO" id="GO:0003906">
    <property type="term" value="F:DNA-(apurinic or apyrimidinic site) endonuclease activity"/>
    <property type="evidence" value="ECO:0007669"/>
    <property type="project" value="InterPro"/>
</dbReference>
<dbReference type="Gene3D" id="1.10.8.50">
    <property type="match status" value="1"/>
</dbReference>
<keyword evidence="13" id="KW-1185">Reference proteome</keyword>
<evidence type="ECO:0000256" key="1">
    <source>
        <dbReference type="ARBA" id="ARBA00001668"/>
    </source>
</evidence>
<dbReference type="CDD" id="cd08773">
    <property type="entry name" value="FpgNei_N"/>
    <property type="match status" value="1"/>
</dbReference>
<dbReference type="PANTHER" id="PTHR22993:SF9">
    <property type="entry name" value="FORMAMIDOPYRIMIDINE-DNA GLYCOSYLASE"/>
    <property type="match status" value="1"/>
</dbReference>
<dbReference type="PROSITE" id="PS51068">
    <property type="entry name" value="FPG_CAT"/>
    <property type="match status" value="1"/>
</dbReference>
<dbReference type="Proteomes" id="UP000179642">
    <property type="component" value="Unassembled WGS sequence"/>
</dbReference>
<dbReference type="GO" id="GO:0016829">
    <property type="term" value="F:lyase activity"/>
    <property type="evidence" value="ECO:0007669"/>
    <property type="project" value="UniProtKB-KW"/>
</dbReference>
<dbReference type="PANTHER" id="PTHR22993">
    <property type="entry name" value="FORMAMIDOPYRIMIDINE-DNA GLYCOSYLASE"/>
    <property type="match status" value="1"/>
</dbReference>
<dbReference type="Pfam" id="PF06831">
    <property type="entry name" value="H2TH"/>
    <property type="match status" value="1"/>
</dbReference>
<feature type="domain" description="Formamidopyrimidine-DNA glycosylase catalytic" evidence="11">
    <location>
        <begin position="2"/>
        <end position="115"/>
    </location>
</feature>
<keyword evidence="8" id="KW-0456">Lyase</keyword>
<evidence type="ECO:0000256" key="9">
    <source>
        <dbReference type="ARBA" id="ARBA00023268"/>
    </source>
</evidence>
<dbReference type="GO" id="GO:0003684">
    <property type="term" value="F:damaged DNA binding"/>
    <property type="evidence" value="ECO:0007669"/>
    <property type="project" value="InterPro"/>
</dbReference>
<keyword evidence="6" id="KW-0238">DNA-binding</keyword>
<dbReference type="Pfam" id="PF06827">
    <property type="entry name" value="zf-FPG_IleRS"/>
    <property type="match status" value="1"/>
</dbReference>
<keyword evidence="4" id="KW-0227">DNA damage</keyword>
<proteinExistence type="inferred from homology"/>
<protein>
    <submittedName>
        <fullName evidence="12">Formamidopyrimidine-DNA glycosylase</fullName>
    </submittedName>
</protein>
<dbReference type="InterPro" id="IPR010663">
    <property type="entry name" value="Znf_FPG/IleRS"/>
</dbReference>
<sequence length="260" mass="29402">MPELPEVEGFRDVLNGCGRGRCVRRVDVHDTDVLRGVGVRRLRREVEGRRLGRPWRHGKLLIVPVGDGQALVWHFGMTGELVCARGDDPPAAHDRVVLTFADDRQLRYRDQRKLQGIRLAPNERALRRLLDRLGPDALEISRSDFLDLLAARRGAVKTVLMDQSLIAGLGNLLSDEILWRAHVAPGRPPRGLDDTEARQVFTAMRRVLATATRAGRVPPRRTWLTGHRDDGEPVCPRCGERLRSQRVAGRRTVWCTHCQH</sequence>
<keyword evidence="5" id="KW-0378">Hydrolase</keyword>
<dbReference type="SMART" id="SM00898">
    <property type="entry name" value="Fapy_DNA_glyco"/>
    <property type="match status" value="1"/>
</dbReference>
<dbReference type="GO" id="GO:0008270">
    <property type="term" value="F:zinc ion binding"/>
    <property type="evidence" value="ECO:0007669"/>
    <property type="project" value="InterPro"/>
</dbReference>
<comment type="similarity">
    <text evidence="3">Belongs to the FPG family.</text>
</comment>
<evidence type="ECO:0000256" key="6">
    <source>
        <dbReference type="ARBA" id="ARBA00023125"/>
    </source>
</evidence>
<evidence type="ECO:0000313" key="12">
    <source>
        <dbReference type="EMBL" id="OIK06421.1"/>
    </source>
</evidence>
<comment type="catalytic activity">
    <reaction evidence="1">
        <text>Hydrolysis of DNA containing ring-opened 7-methylguanine residues, releasing 2,6-diamino-4-hydroxy-5-(N-methyl)formamidopyrimidine.</text>
        <dbReference type="EC" id="3.2.2.23"/>
    </reaction>
</comment>
<dbReference type="InterPro" id="IPR035937">
    <property type="entry name" value="FPG_N"/>
</dbReference>
<evidence type="ECO:0000256" key="7">
    <source>
        <dbReference type="ARBA" id="ARBA00023204"/>
    </source>
</evidence>
<dbReference type="InterPro" id="IPR010979">
    <property type="entry name" value="Ribosomal_uS13-like_H2TH"/>
</dbReference>
<name>A0A1S2QLF0_9ACTN</name>
<evidence type="ECO:0000256" key="3">
    <source>
        <dbReference type="ARBA" id="ARBA00009409"/>
    </source>
</evidence>
<dbReference type="OrthoDB" id="9800855at2"/>
<organism evidence="12 13">
    <name type="scientific">Streptomyces monashensis</name>
    <dbReference type="NCBI Taxonomy" id="1678012"/>
    <lineage>
        <taxon>Bacteria</taxon>
        <taxon>Bacillati</taxon>
        <taxon>Actinomycetota</taxon>
        <taxon>Actinomycetes</taxon>
        <taxon>Kitasatosporales</taxon>
        <taxon>Streptomycetaceae</taxon>
        <taxon>Streptomyces</taxon>
    </lineage>
</organism>
<dbReference type="GO" id="GO:0008534">
    <property type="term" value="F:oxidized purine nucleobase lesion DNA N-glycosylase activity"/>
    <property type="evidence" value="ECO:0007669"/>
    <property type="project" value="UniProtKB-EC"/>
</dbReference>
<comment type="caution">
    <text evidence="12">The sequence shown here is derived from an EMBL/GenBank/DDBJ whole genome shotgun (WGS) entry which is preliminary data.</text>
</comment>
<evidence type="ECO:0000256" key="4">
    <source>
        <dbReference type="ARBA" id="ARBA00022763"/>
    </source>
</evidence>
<keyword evidence="10" id="KW-0326">Glycosidase</keyword>
<dbReference type="Pfam" id="PF01149">
    <property type="entry name" value="Fapy_DNA_glyco"/>
    <property type="match status" value="1"/>
</dbReference>
<dbReference type="InterPro" id="IPR015886">
    <property type="entry name" value="H2TH_FPG"/>
</dbReference>
<keyword evidence="9" id="KW-0511">Multifunctional enzyme</keyword>
<dbReference type="AlphaFoldDB" id="A0A1S2QLF0"/>
<evidence type="ECO:0000256" key="10">
    <source>
        <dbReference type="ARBA" id="ARBA00023295"/>
    </source>
</evidence>
<keyword evidence="7" id="KW-0234">DNA repair</keyword>
<evidence type="ECO:0000259" key="11">
    <source>
        <dbReference type="PROSITE" id="PS51068"/>
    </source>
</evidence>
<evidence type="ECO:0000313" key="13">
    <source>
        <dbReference type="Proteomes" id="UP000179642"/>
    </source>
</evidence>
<evidence type="ECO:0000256" key="8">
    <source>
        <dbReference type="ARBA" id="ARBA00023239"/>
    </source>
</evidence>
<dbReference type="SUPFAM" id="SSF57716">
    <property type="entry name" value="Glucocorticoid receptor-like (DNA-binding domain)"/>
    <property type="match status" value="1"/>
</dbReference>
<dbReference type="SMART" id="SM01232">
    <property type="entry name" value="H2TH"/>
    <property type="match status" value="1"/>
</dbReference>
<reference evidence="12 13" key="1">
    <citation type="submission" date="2016-10" db="EMBL/GenBank/DDBJ databases">
        <title>Genome sequence of Streptomyces sp. MUSC 1.</title>
        <authorList>
            <person name="Lee L.-H."/>
            <person name="Ser H.-L."/>
            <person name="Law J.W.-F."/>
        </authorList>
    </citation>
    <scope>NUCLEOTIDE SEQUENCE [LARGE SCALE GENOMIC DNA]</scope>
    <source>
        <strain evidence="12 13">MUSC 1</strain>
    </source>
</reference>
<dbReference type="InterPro" id="IPR012319">
    <property type="entry name" value="FPG_cat"/>
</dbReference>
<gene>
    <name evidence="12" type="ORF">BIV23_08575</name>
</gene>
<evidence type="ECO:0000256" key="2">
    <source>
        <dbReference type="ARBA" id="ARBA00001947"/>
    </source>
</evidence>
<dbReference type="Gene3D" id="3.20.190.10">
    <property type="entry name" value="MutM-like, N-terminal"/>
    <property type="match status" value="1"/>
</dbReference>
<dbReference type="SUPFAM" id="SSF46946">
    <property type="entry name" value="S13-like H2TH domain"/>
    <property type="match status" value="1"/>
</dbReference>
<dbReference type="GO" id="GO:0006284">
    <property type="term" value="P:base-excision repair"/>
    <property type="evidence" value="ECO:0007669"/>
    <property type="project" value="InterPro"/>
</dbReference>
<comment type="cofactor">
    <cofactor evidence="2">
        <name>Zn(2+)</name>
        <dbReference type="ChEBI" id="CHEBI:29105"/>
    </cofactor>
</comment>
<dbReference type="EMBL" id="MLYO01000015">
    <property type="protein sequence ID" value="OIK06421.1"/>
    <property type="molecule type" value="Genomic_DNA"/>
</dbReference>
<accession>A0A1S2QLF0</accession>
<evidence type="ECO:0000256" key="5">
    <source>
        <dbReference type="ARBA" id="ARBA00022801"/>
    </source>
</evidence>
<dbReference type="RefSeq" id="WP_071380151.1">
    <property type="nucleotide sequence ID" value="NZ_MLYO01000015.1"/>
</dbReference>
<dbReference type="SUPFAM" id="SSF81624">
    <property type="entry name" value="N-terminal domain of MutM-like DNA repair proteins"/>
    <property type="match status" value="1"/>
</dbReference>